<feature type="compositionally biased region" description="Low complexity" evidence="1">
    <location>
        <begin position="30"/>
        <end position="57"/>
    </location>
</feature>
<evidence type="ECO:0000313" key="2">
    <source>
        <dbReference type="EMBL" id="AKH47178.1"/>
    </source>
</evidence>
<accession>A0A0F7L6I5</accession>
<reference evidence="2" key="2">
    <citation type="submission" date="2015-03" db="EMBL/GenBank/DDBJ databases">
        <authorList>
            <person name="Chow C.-E.T."/>
            <person name="Winget D.M."/>
            <person name="White R.A.III."/>
            <person name="Hallam S.J."/>
            <person name="Suttle C.A."/>
        </authorList>
    </citation>
    <scope>NUCLEOTIDE SEQUENCE</scope>
    <source>
        <strain evidence="2">Anoxic2_5</strain>
    </source>
</reference>
<dbReference type="EMBL" id="KR029589">
    <property type="protein sequence ID" value="AKH47178.1"/>
    <property type="molecule type" value="Genomic_DNA"/>
</dbReference>
<feature type="region of interest" description="Disordered" evidence="1">
    <location>
        <begin position="1"/>
        <end position="57"/>
    </location>
</feature>
<name>A0A0F7L6I5_9VIRU</name>
<sequence>MTRTDTPAPSTWAPRRVATRTSSAGLTLGPWSPSSARWSSRKPPSSSRTATTRTTMA</sequence>
<organism evidence="2">
    <name type="scientific">uncultured marine virus</name>
    <dbReference type="NCBI Taxonomy" id="186617"/>
    <lineage>
        <taxon>Viruses</taxon>
        <taxon>environmental samples</taxon>
    </lineage>
</organism>
<reference evidence="2" key="1">
    <citation type="journal article" date="2015" name="Front. Microbiol.">
        <title>Combining genomic sequencing methods to explore viral diversity and reveal potential virus-host interactions.</title>
        <authorList>
            <person name="Chow C.E."/>
            <person name="Winget D.M."/>
            <person name="White R.A.III."/>
            <person name="Hallam S.J."/>
            <person name="Suttle C.A."/>
        </authorList>
    </citation>
    <scope>NUCLEOTIDE SEQUENCE</scope>
    <source>
        <strain evidence="2">Anoxic2_5</strain>
    </source>
</reference>
<evidence type="ECO:0000256" key="1">
    <source>
        <dbReference type="SAM" id="MobiDB-lite"/>
    </source>
</evidence>
<protein>
    <submittedName>
        <fullName evidence="2">Uncharacterized protein</fullName>
    </submittedName>
</protein>
<proteinExistence type="predicted"/>